<dbReference type="Pfam" id="PF00326">
    <property type="entry name" value="Peptidase_S9"/>
    <property type="match status" value="1"/>
</dbReference>
<proteinExistence type="predicted"/>
<feature type="chain" id="PRO_5005252453" evidence="4">
    <location>
        <begin position="23"/>
        <end position="695"/>
    </location>
</feature>
<gene>
    <name evidence="7" type="ORF">ABT57_07985</name>
</gene>
<dbReference type="GO" id="GO:0005829">
    <property type="term" value="C:cytosol"/>
    <property type="evidence" value="ECO:0007669"/>
    <property type="project" value="TreeGrafter"/>
</dbReference>
<accession>A0A0J1HGB3</accession>
<evidence type="ECO:0000256" key="3">
    <source>
        <dbReference type="ARBA" id="ARBA00022825"/>
    </source>
</evidence>
<dbReference type="InterPro" id="IPR023302">
    <property type="entry name" value="Pept_S9A_N"/>
</dbReference>
<organism evidence="7 8">
    <name type="scientific">Photobacterium ganghwense</name>
    <dbReference type="NCBI Taxonomy" id="320778"/>
    <lineage>
        <taxon>Bacteria</taxon>
        <taxon>Pseudomonadati</taxon>
        <taxon>Pseudomonadota</taxon>
        <taxon>Gammaproteobacteria</taxon>
        <taxon>Vibrionales</taxon>
        <taxon>Vibrionaceae</taxon>
        <taxon>Photobacterium</taxon>
    </lineage>
</organism>
<dbReference type="AlphaFoldDB" id="A0A0J1HGB3"/>
<dbReference type="PRINTS" id="PR00862">
    <property type="entry name" value="PROLIGOPTASE"/>
</dbReference>
<feature type="domain" description="Peptidase S9 prolyl oligopeptidase catalytic" evidence="5">
    <location>
        <begin position="492"/>
        <end position="692"/>
    </location>
</feature>
<dbReference type="GO" id="GO:0004252">
    <property type="term" value="F:serine-type endopeptidase activity"/>
    <property type="evidence" value="ECO:0007669"/>
    <property type="project" value="InterPro"/>
</dbReference>
<keyword evidence="8" id="KW-1185">Reference proteome</keyword>
<dbReference type="SUPFAM" id="SSF53474">
    <property type="entry name" value="alpha/beta-Hydrolases"/>
    <property type="match status" value="1"/>
</dbReference>
<keyword evidence="1" id="KW-0645">Protease</keyword>
<dbReference type="PANTHER" id="PTHR42881:SF13">
    <property type="entry name" value="PROLYL ENDOPEPTIDASE"/>
    <property type="match status" value="1"/>
</dbReference>
<keyword evidence="3" id="KW-0720">Serine protease</keyword>
<dbReference type="Proteomes" id="UP000035909">
    <property type="component" value="Unassembled WGS sequence"/>
</dbReference>
<sequence>MNKKVLAATAAALAVTAGAAQAVESTDPFLWLEDVEGKQALEWVKAQNDKTIDYLKKVPSYNEFYQDSLTILNSQDRLAYPTRRGNYYYNFWQDGTHVKGVYRRTSPESYRKADPEWETVIDVDALAKAENQDWVFKGLDCYAPDYKRCMVALSRGGADATVQREFDLDTKQFVTGGFELPEAKSGVTWLDENHLLVGTDFGEGSLTDSGYPRVLKLWKRDTPLSEAKTLYEGEQSSVSVGAYILRDKQQRITLVREGLTFYTNKTFLLESGTLKPLSLPEDSDIGGYFNGDLFIQLKTDLQQQGQVLKQGSIIYAPVAALVKGNPVFQVLATPTEHASIEWLNFTANHVVVSWLKDVVSQVEVFSLTPEKTWQSKVIEIKDNGSLSVFNTSAEHDDFFVDFSGFLTPPSIYQVDAVTHKVTALKSTPAKFDNRDMLVEQHFATSTDGTKVPYFVVRKKSLALNGKNPTLLYGYGGFEVSLNPYYSALTGKNWLEKGGVYVLANIRGGGEYGPGWHLAALKQNRHKAYEDFEAVAEDLIARKITSSAHLGIQGGSNGGLLVGAAVTRRPALYNAVVCQVPLLDMKRFNKLLAGASWMAEYGNPDIDNEWEYIRTYSPYHNVEKDVSYPKVFFTTSTRDDRVHPAHARKMVALMQSQGHDVIYFENMEGGHAGASNNNSRADMYAQIYSYLADRLM</sequence>
<dbReference type="GO" id="GO:0070012">
    <property type="term" value="F:oligopeptidase activity"/>
    <property type="evidence" value="ECO:0007669"/>
    <property type="project" value="TreeGrafter"/>
</dbReference>
<dbReference type="SUPFAM" id="SSF50993">
    <property type="entry name" value="Peptidase/esterase 'gauge' domain"/>
    <property type="match status" value="1"/>
</dbReference>
<dbReference type="PATRIC" id="fig|320778.3.peg.1733"/>
<reference evidence="7 8" key="1">
    <citation type="submission" date="2015-05" db="EMBL/GenBank/DDBJ databases">
        <title>Photobacterium galathea sp. nov.</title>
        <authorList>
            <person name="Machado H."/>
            <person name="Gram L."/>
        </authorList>
    </citation>
    <scope>NUCLEOTIDE SEQUENCE [LARGE SCALE GENOMIC DNA]</scope>
    <source>
        <strain evidence="7 8">DSM 22954</strain>
    </source>
</reference>
<dbReference type="Gene3D" id="3.40.50.1820">
    <property type="entry name" value="alpha/beta hydrolase"/>
    <property type="match status" value="1"/>
</dbReference>
<dbReference type="EMBL" id="LDOU01000006">
    <property type="protein sequence ID" value="KLV10670.1"/>
    <property type="molecule type" value="Genomic_DNA"/>
</dbReference>
<dbReference type="InterPro" id="IPR051167">
    <property type="entry name" value="Prolyl_oligopep/macrocyclase"/>
</dbReference>
<evidence type="ECO:0000256" key="1">
    <source>
        <dbReference type="ARBA" id="ARBA00022670"/>
    </source>
</evidence>
<protein>
    <submittedName>
        <fullName evidence="7">Prolyl oligopeptidase</fullName>
    </submittedName>
</protein>
<dbReference type="InterPro" id="IPR029058">
    <property type="entry name" value="AB_hydrolase_fold"/>
</dbReference>
<evidence type="ECO:0000259" key="6">
    <source>
        <dbReference type="Pfam" id="PF02897"/>
    </source>
</evidence>
<dbReference type="Gene3D" id="2.130.10.120">
    <property type="entry name" value="Prolyl oligopeptidase, N-terminal domain"/>
    <property type="match status" value="1"/>
</dbReference>
<comment type="caution">
    <text evidence="7">The sequence shown here is derived from an EMBL/GenBank/DDBJ whole genome shotgun (WGS) entry which is preliminary data.</text>
</comment>
<keyword evidence="4" id="KW-0732">Signal</keyword>
<dbReference type="STRING" id="320778.ABT57_07985"/>
<dbReference type="PANTHER" id="PTHR42881">
    <property type="entry name" value="PROLYL ENDOPEPTIDASE"/>
    <property type="match status" value="1"/>
</dbReference>
<evidence type="ECO:0000313" key="8">
    <source>
        <dbReference type="Proteomes" id="UP000035909"/>
    </source>
</evidence>
<evidence type="ECO:0000256" key="4">
    <source>
        <dbReference type="SAM" id="SignalP"/>
    </source>
</evidence>
<dbReference type="Pfam" id="PF02897">
    <property type="entry name" value="Peptidase_S9_N"/>
    <property type="match status" value="1"/>
</dbReference>
<dbReference type="InterPro" id="IPR001375">
    <property type="entry name" value="Peptidase_S9_cat"/>
</dbReference>
<dbReference type="OrthoDB" id="9801421at2"/>
<feature type="domain" description="Peptidase S9A N-terminal" evidence="6">
    <location>
        <begin position="25"/>
        <end position="426"/>
    </location>
</feature>
<evidence type="ECO:0000259" key="5">
    <source>
        <dbReference type="Pfam" id="PF00326"/>
    </source>
</evidence>
<evidence type="ECO:0000313" key="7">
    <source>
        <dbReference type="EMBL" id="KLV10670.1"/>
    </source>
</evidence>
<name>A0A0J1HGB3_9GAMM</name>
<feature type="signal peptide" evidence="4">
    <location>
        <begin position="1"/>
        <end position="22"/>
    </location>
</feature>
<keyword evidence="2" id="KW-0378">Hydrolase</keyword>
<dbReference type="InterPro" id="IPR002470">
    <property type="entry name" value="Peptidase_S9A"/>
</dbReference>
<dbReference type="GO" id="GO:0006508">
    <property type="term" value="P:proteolysis"/>
    <property type="evidence" value="ECO:0007669"/>
    <property type="project" value="UniProtKB-KW"/>
</dbReference>
<evidence type="ECO:0000256" key="2">
    <source>
        <dbReference type="ARBA" id="ARBA00022801"/>
    </source>
</evidence>